<evidence type="ECO:0000256" key="4">
    <source>
        <dbReference type="ARBA" id="ARBA00023065"/>
    </source>
</evidence>
<comment type="subcellular location">
    <subcellularLocation>
        <location evidence="8">Cell membrane</location>
        <topology evidence="8">Peripheral membrane protein</topology>
    </subcellularLocation>
    <subcellularLocation>
        <location evidence="1">Membrane</location>
    </subcellularLocation>
</comment>
<dbReference type="Proteomes" id="UP000270530">
    <property type="component" value="Chromosome"/>
</dbReference>
<organism evidence="9 10">
    <name type="scientific">Aerosticca soli</name>
    <dbReference type="NCBI Taxonomy" id="2010829"/>
    <lineage>
        <taxon>Bacteria</taxon>
        <taxon>Pseudomonadati</taxon>
        <taxon>Pseudomonadota</taxon>
        <taxon>Gammaproteobacteria</taxon>
        <taxon>Lysobacterales</taxon>
        <taxon>Rhodanobacteraceae</taxon>
        <taxon>Aerosticca</taxon>
    </lineage>
</organism>
<dbReference type="Gene3D" id="1.10.520.20">
    <property type="entry name" value="N-terminal domain of the delta subunit of the F1F0-ATP synthase"/>
    <property type="match status" value="1"/>
</dbReference>
<dbReference type="GO" id="GO:0046933">
    <property type="term" value="F:proton-transporting ATP synthase activity, rotational mechanism"/>
    <property type="evidence" value="ECO:0007669"/>
    <property type="project" value="UniProtKB-UniRule"/>
</dbReference>
<keyword evidence="3 8" id="KW-0375">Hydrogen ion transport</keyword>
<dbReference type="GO" id="GO:0045259">
    <property type="term" value="C:proton-transporting ATP synthase complex"/>
    <property type="evidence" value="ECO:0007669"/>
    <property type="project" value="UniProtKB-KW"/>
</dbReference>
<keyword evidence="5 8" id="KW-0472">Membrane</keyword>
<evidence type="ECO:0000256" key="5">
    <source>
        <dbReference type="ARBA" id="ARBA00023136"/>
    </source>
</evidence>
<dbReference type="InterPro" id="IPR026015">
    <property type="entry name" value="ATP_synth_OSCP/delta_N_sf"/>
</dbReference>
<keyword evidence="8" id="KW-1003">Cell membrane</keyword>
<evidence type="ECO:0000313" key="9">
    <source>
        <dbReference type="EMBL" id="BBD81000.1"/>
    </source>
</evidence>
<gene>
    <name evidence="8" type="primary">atpH</name>
    <name evidence="9" type="ORF">ALSL_2375</name>
</gene>
<evidence type="ECO:0000256" key="3">
    <source>
        <dbReference type="ARBA" id="ARBA00022781"/>
    </source>
</evidence>
<evidence type="ECO:0000313" key="10">
    <source>
        <dbReference type="Proteomes" id="UP000270530"/>
    </source>
</evidence>
<evidence type="ECO:0000256" key="1">
    <source>
        <dbReference type="ARBA" id="ARBA00004370"/>
    </source>
</evidence>
<sequence>MAQVITLARPYARAAFETARAAHALGEWSGYLAFAAAVASDPQVAALADDPRVTPEQLVALHLPPGVDTDSPFARLLHELASRHRLALLPEVAALFETYRREAEAKLLVKVTSAMPLTEEQAASLRQALKRRYGRDIELACEVDPELMGGVVIDTGHEVIDGSARGRLERLAGALMH</sequence>
<dbReference type="AlphaFoldDB" id="A0A2Z6E790"/>
<comment type="function">
    <text evidence="8">F(1)F(0) ATP synthase produces ATP from ADP in the presence of a proton or sodium gradient. F-type ATPases consist of two structural domains, F(1) containing the extramembraneous catalytic core and F(0) containing the membrane proton channel, linked together by a central stalk and a peripheral stalk. During catalysis, ATP synthesis in the catalytic domain of F(1) is coupled via a rotary mechanism of the central stalk subunits to proton translocation.</text>
</comment>
<dbReference type="KEGG" id="rbd:ALSL_2375"/>
<protein>
    <recommendedName>
        <fullName evidence="8">ATP synthase subunit delta</fullName>
    </recommendedName>
    <alternativeName>
        <fullName evidence="8">ATP synthase F(1) sector subunit delta</fullName>
    </alternativeName>
    <alternativeName>
        <fullName evidence="8">F-type ATPase subunit delta</fullName>
        <shortName evidence="8">F-ATPase subunit delta</shortName>
    </alternativeName>
</protein>
<keyword evidence="6 8" id="KW-0139">CF(1)</keyword>
<name>A0A2Z6E790_9GAMM</name>
<dbReference type="Pfam" id="PF00213">
    <property type="entry name" value="OSCP"/>
    <property type="match status" value="1"/>
</dbReference>
<comment type="similarity">
    <text evidence="8">Belongs to the ATPase delta chain family.</text>
</comment>
<accession>A0A2Z6E790</accession>
<keyword evidence="2 8" id="KW-0813">Transport</keyword>
<dbReference type="GO" id="GO:0005886">
    <property type="term" value="C:plasma membrane"/>
    <property type="evidence" value="ECO:0007669"/>
    <property type="project" value="UniProtKB-SubCell"/>
</dbReference>
<keyword evidence="10" id="KW-1185">Reference proteome</keyword>
<evidence type="ECO:0000256" key="7">
    <source>
        <dbReference type="ARBA" id="ARBA00023310"/>
    </source>
</evidence>
<keyword evidence="7 8" id="KW-0066">ATP synthesis</keyword>
<dbReference type="RefSeq" id="WP_126539422.1">
    <property type="nucleotide sequence ID" value="NZ_AP018560.1"/>
</dbReference>
<dbReference type="OrthoDB" id="9816221at2"/>
<dbReference type="SUPFAM" id="SSF47928">
    <property type="entry name" value="N-terminal domain of the delta subunit of the F1F0-ATP synthase"/>
    <property type="match status" value="1"/>
</dbReference>
<dbReference type="PANTHER" id="PTHR11910">
    <property type="entry name" value="ATP SYNTHASE DELTA CHAIN"/>
    <property type="match status" value="1"/>
</dbReference>
<dbReference type="InterPro" id="IPR000711">
    <property type="entry name" value="ATPase_OSCP/dsu"/>
</dbReference>
<dbReference type="EMBL" id="AP018560">
    <property type="protein sequence ID" value="BBD81000.1"/>
    <property type="molecule type" value="Genomic_DNA"/>
</dbReference>
<comment type="function">
    <text evidence="8">This protein is part of the stalk that links CF(0) to CF(1). It either transmits conformational changes from CF(0) to CF(1) or is implicated in proton conduction.</text>
</comment>
<reference evidence="9" key="1">
    <citation type="journal article" date="2020" name="Arch. Microbiol.">
        <title>Aerosticca soli gen. nov., sp. nov., an aerobic gammaproteobacterium isolated from crude oil-contaminated soil.</title>
        <authorList>
            <person name="Watanabe M."/>
            <person name="Kojima H."/>
            <person name="Fukui M."/>
        </authorList>
    </citation>
    <scope>NUCLEOTIDE SEQUENCE</scope>
    <source>
        <strain evidence="9">Dysh456</strain>
    </source>
</reference>
<proteinExistence type="inferred from homology"/>
<evidence type="ECO:0000256" key="2">
    <source>
        <dbReference type="ARBA" id="ARBA00022448"/>
    </source>
</evidence>
<evidence type="ECO:0000256" key="6">
    <source>
        <dbReference type="ARBA" id="ARBA00023196"/>
    </source>
</evidence>
<dbReference type="PRINTS" id="PR00125">
    <property type="entry name" value="ATPASEDELTA"/>
</dbReference>
<evidence type="ECO:0000256" key="8">
    <source>
        <dbReference type="HAMAP-Rule" id="MF_01416"/>
    </source>
</evidence>
<dbReference type="NCBIfam" id="TIGR01145">
    <property type="entry name" value="ATP_synt_delta"/>
    <property type="match status" value="1"/>
</dbReference>
<dbReference type="NCBIfam" id="NF004402">
    <property type="entry name" value="PRK05758.2-2"/>
    <property type="match status" value="1"/>
</dbReference>
<dbReference type="HAMAP" id="MF_01416">
    <property type="entry name" value="ATP_synth_delta_bact"/>
    <property type="match status" value="1"/>
</dbReference>
<keyword evidence="4 8" id="KW-0406">Ion transport</keyword>